<name>A0A177A316_9PEZI</name>
<protein>
    <recommendedName>
        <fullName evidence="2">AMP-dependent synthetase/ligase domain-containing protein</fullName>
    </recommendedName>
</protein>
<dbReference type="EMBL" id="KV441409">
    <property type="protein sequence ID" value="OAF55483.1"/>
    <property type="molecule type" value="Genomic_DNA"/>
</dbReference>
<organism evidence="1">
    <name type="scientific">Pseudogymnoascus destructans</name>
    <dbReference type="NCBI Taxonomy" id="655981"/>
    <lineage>
        <taxon>Eukaryota</taxon>
        <taxon>Fungi</taxon>
        <taxon>Dikarya</taxon>
        <taxon>Ascomycota</taxon>
        <taxon>Pezizomycotina</taxon>
        <taxon>Leotiomycetes</taxon>
        <taxon>Thelebolales</taxon>
        <taxon>Thelebolaceae</taxon>
        <taxon>Pseudogymnoascus</taxon>
    </lineage>
</organism>
<evidence type="ECO:0000313" key="1">
    <source>
        <dbReference type="EMBL" id="OAF55483.1"/>
    </source>
</evidence>
<dbReference type="InterPro" id="IPR042099">
    <property type="entry name" value="ANL_N_sf"/>
</dbReference>
<dbReference type="RefSeq" id="XP_024320783.1">
    <property type="nucleotide sequence ID" value="XM_024471835.1"/>
</dbReference>
<dbReference type="SUPFAM" id="SSF56801">
    <property type="entry name" value="Acetyl-CoA synthetase-like"/>
    <property type="match status" value="1"/>
</dbReference>
<proteinExistence type="predicted"/>
<reference evidence="1" key="1">
    <citation type="submission" date="2016-03" db="EMBL/GenBank/DDBJ databases">
        <title>Updated assembly of Pseudogymnoascus destructans, the fungus causing white-nose syndrome of bats.</title>
        <authorList>
            <person name="Palmer J.M."/>
            <person name="Drees K.P."/>
            <person name="Foster J.T."/>
            <person name="Lindner D.L."/>
        </authorList>
    </citation>
    <scope>NUCLEOTIDE SEQUENCE [LARGE SCALE GENOMIC DNA]</scope>
    <source>
        <strain evidence="1">20631-21</strain>
    </source>
</reference>
<dbReference type="AlphaFoldDB" id="A0A177A316"/>
<evidence type="ECO:0008006" key="2">
    <source>
        <dbReference type="Google" id="ProtNLM"/>
    </source>
</evidence>
<sequence>MGAGERKRDGITRGVRSVCLQWLYNNVKATKAAFTPDGWFKTGDLGLLDFNRRLRLTLTGREKDSVIINGLESA</sequence>
<gene>
    <name evidence="1" type="ORF">VC83_08280</name>
</gene>
<accession>A0A177A316</accession>
<dbReference type="Proteomes" id="UP000077154">
    <property type="component" value="Unassembled WGS sequence"/>
</dbReference>
<dbReference type="GeneID" id="36291322"/>
<dbReference type="Gene3D" id="3.40.50.12780">
    <property type="entry name" value="N-terminal domain of ligase-like"/>
    <property type="match status" value="1"/>
</dbReference>
<dbReference type="OrthoDB" id="10253869at2759"/>